<dbReference type="Proteomes" id="UP000887574">
    <property type="component" value="Unplaced"/>
</dbReference>
<dbReference type="AlphaFoldDB" id="A0A915DRM4"/>
<keyword evidence="1" id="KW-1185">Reference proteome</keyword>
<sequence>MSSPTRASLFNQPRHVQMSVFGDVQLCTCYGDKCNGASSAPSSTYLAGHKLKVWGGVLLAWILWLASTHINSAWEIASTSDRKYLFGGINHYLQSSATGIALDGGSLVENSQIDMLGDILSDCIDKIKSLCTSGTCISELGDSTNSSTYSDESDCEKMALEFYLSAEVFSNVLLSWSHIWLKASMGE</sequence>
<dbReference type="WBParaSite" id="jg22188">
    <property type="protein sequence ID" value="jg22188"/>
    <property type="gene ID" value="jg22188"/>
</dbReference>
<name>A0A915DRM4_9BILA</name>
<proteinExistence type="predicted"/>
<evidence type="ECO:0000313" key="2">
    <source>
        <dbReference type="WBParaSite" id="jg22188"/>
    </source>
</evidence>
<reference evidence="2" key="1">
    <citation type="submission" date="2022-11" db="UniProtKB">
        <authorList>
            <consortium name="WormBaseParasite"/>
        </authorList>
    </citation>
    <scope>IDENTIFICATION</scope>
</reference>
<protein>
    <submittedName>
        <fullName evidence="2">Uncharacterized protein</fullName>
    </submittedName>
</protein>
<evidence type="ECO:0000313" key="1">
    <source>
        <dbReference type="Proteomes" id="UP000887574"/>
    </source>
</evidence>
<organism evidence="1 2">
    <name type="scientific">Ditylenchus dipsaci</name>
    <dbReference type="NCBI Taxonomy" id="166011"/>
    <lineage>
        <taxon>Eukaryota</taxon>
        <taxon>Metazoa</taxon>
        <taxon>Ecdysozoa</taxon>
        <taxon>Nematoda</taxon>
        <taxon>Chromadorea</taxon>
        <taxon>Rhabditida</taxon>
        <taxon>Tylenchina</taxon>
        <taxon>Tylenchomorpha</taxon>
        <taxon>Sphaerularioidea</taxon>
        <taxon>Anguinidae</taxon>
        <taxon>Anguininae</taxon>
        <taxon>Ditylenchus</taxon>
    </lineage>
</organism>
<accession>A0A915DRM4</accession>